<organism evidence="1 2">
    <name type="scientific">Prochlorococcus phage P-SSM2</name>
    <dbReference type="NCBI Taxonomy" id="268746"/>
    <lineage>
        <taxon>Viruses</taxon>
        <taxon>Duplodnaviria</taxon>
        <taxon>Heunggongvirae</taxon>
        <taxon>Uroviricota</taxon>
        <taxon>Caudoviricetes</taxon>
        <taxon>Pantevenvirales</taxon>
        <taxon>Kyanoviridae</taxon>
        <taxon>Salacisavirus</taxon>
        <taxon>Salacisavirus pssm2</taxon>
    </lineage>
</organism>
<evidence type="ECO:0008006" key="3">
    <source>
        <dbReference type="Google" id="ProtNLM"/>
    </source>
</evidence>
<reference evidence="1 2" key="1">
    <citation type="journal article" date="2005" name="PLoS Biol.">
        <title>Three Prochlorococcus cyanophage genomes: signature features and ecological interpretations.</title>
        <authorList>
            <person name="Sullivan M.B."/>
            <person name="Coleman M.L."/>
            <person name="Weigele P."/>
            <person name="Rohwer F."/>
            <person name="Chisholm S.W."/>
        </authorList>
    </citation>
    <scope>NUCLEOTIDE SEQUENCE</scope>
</reference>
<dbReference type="KEGG" id="vg:3294461"/>
<organismHost>
    <name type="scientific">Prochlorococcus</name>
    <dbReference type="NCBI Taxonomy" id="1218"/>
</organismHost>
<dbReference type="Proteomes" id="UP000000991">
    <property type="component" value="Segment"/>
</dbReference>
<gene>
    <name evidence="1" type="ORF">PSSM2_074</name>
</gene>
<keyword evidence="2" id="KW-1185">Reference proteome</keyword>
<sequence>MDTTLGNKSRIYRSGYGYSKRRCESVTNWFLNNFLPRHHIDVTITHRGLIREDAMGFCDWIGTSHNPRDFEIQMQSNMDAKMYIETLLHELVHLRQWVHGTLKMKSGKFVWKGEDIHHIDYMNQPHEVEAFREEGILYRRYMKEVKGVTVKEPAHYFPNRLIQSL</sequence>
<reference evidence="1 2" key="2">
    <citation type="journal article" date="2010" name="Environ. Microbiol.">
        <title>Genomic analysis of oceanic cyanobacterial myoviruses compared with T4-like myoviruses from diverse hosts and environments.</title>
        <authorList>
            <person name="Sullivan M.B."/>
            <person name="Huang K.H."/>
            <person name="Ignacio-Espinoza J.C."/>
            <person name="Berlin A.M."/>
            <person name="Kelly L."/>
            <person name="Weigele P.R."/>
            <person name="DeFrancesco A.S."/>
            <person name="Kern S.E."/>
            <person name="Thompson L.R."/>
            <person name="Young S."/>
            <person name="Yandava C."/>
            <person name="Fu R."/>
            <person name="Krastins B."/>
            <person name="Chase M."/>
            <person name="Sarracino D."/>
            <person name="Osburne M.S."/>
            <person name="Henn M.R."/>
            <person name="Chisholm S.W."/>
        </authorList>
    </citation>
    <scope>NUCLEOTIDE SEQUENCE [LARGE SCALE GENOMIC DNA]</scope>
</reference>
<protein>
    <recommendedName>
        <fullName evidence="3">SprT-like domain-containing protein</fullName>
    </recommendedName>
</protein>
<dbReference type="GeneID" id="3294461"/>
<accession>Q58MT0</accession>
<proteinExistence type="predicted"/>
<dbReference type="OrthoDB" id="23689at10239"/>
<evidence type="ECO:0000313" key="1">
    <source>
        <dbReference type="EMBL" id="AAX44452.2"/>
    </source>
</evidence>
<dbReference type="EMBL" id="AY939844">
    <property type="protein sequence ID" value="AAX44452.2"/>
    <property type="molecule type" value="Genomic_DNA"/>
</dbReference>
<dbReference type="RefSeq" id="YP_214306.2">
    <property type="nucleotide sequence ID" value="NC_006883.2"/>
</dbReference>
<name>Q58MT0_BPPRM</name>
<evidence type="ECO:0000313" key="2">
    <source>
        <dbReference type="Proteomes" id="UP000000991"/>
    </source>
</evidence>